<keyword evidence="2" id="KW-0378">Hydrolase</keyword>
<dbReference type="Proteomes" id="UP001595660">
    <property type="component" value="Unassembled WGS sequence"/>
</dbReference>
<dbReference type="EMBL" id="JBHRWN010000002">
    <property type="protein sequence ID" value="MFC3478908.1"/>
    <property type="molecule type" value="Genomic_DNA"/>
</dbReference>
<proteinExistence type="predicted"/>
<keyword evidence="1" id="KW-0812">Transmembrane</keyword>
<organism evidence="2 3">
    <name type="scientific">Halobacterium litoreum</name>
    <dbReference type="NCBI Taxonomy" id="2039234"/>
    <lineage>
        <taxon>Archaea</taxon>
        <taxon>Methanobacteriati</taxon>
        <taxon>Methanobacteriota</taxon>
        <taxon>Stenosarchaea group</taxon>
        <taxon>Halobacteria</taxon>
        <taxon>Halobacteriales</taxon>
        <taxon>Halobacteriaceae</taxon>
        <taxon>Halobacterium</taxon>
    </lineage>
</organism>
<protein>
    <submittedName>
        <fullName evidence="2">Metal-dependent hydrolase</fullName>
    </submittedName>
</protein>
<comment type="caution">
    <text evidence="2">The sequence shown here is derived from an EMBL/GenBank/DDBJ whole genome shotgun (WGS) entry which is preliminary data.</text>
</comment>
<accession>A0ABD5NHM7</accession>
<evidence type="ECO:0000313" key="3">
    <source>
        <dbReference type="Proteomes" id="UP001595660"/>
    </source>
</evidence>
<keyword evidence="1" id="KW-1133">Transmembrane helix</keyword>
<reference evidence="2 3" key="1">
    <citation type="journal article" date="2019" name="Int. J. Syst. Evol. Microbiol.">
        <title>The Global Catalogue of Microorganisms (GCM) 10K type strain sequencing project: providing services to taxonomists for standard genome sequencing and annotation.</title>
        <authorList>
            <consortium name="The Broad Institute Genomics Platform"/>
            <consortium name="The Broad Institute Genome Sequencing Center for Infectious Disease"/>
            <person name="Wu L."/>
            <person name="Ma J."/>
        </authorList>
    </citation>
    <scope>NUCLEOTIDE SEQUENCE [LARGE SCALE GENOMIC DNA]</scope>
    <source>
        <strain evidence="2 3">CGMCC 1.12562</strain>
    </source>
</reference>
<dbReference type="InterPro" id="IPR007404">
    <property type="entry name" value="YdjM-like"/>
</dbReference>
<evidence type="ECO:0000313" key="2">
    <source>
        <dbReference type="EMBL" id="MFC3478908.1"/>
    </source>
</evidence>
<feature type="transmembrane region" description="Helical" evidence="1">
    <location>
        <begin position="61"/>
        <end position="84"/>
    </location>
</feature>
<dbReference type="AlphaFoldDB" id="A0ABD5NHM7"/>
<dbReference type="RefSeq" id="WP_232569554.1">
    <property type="nucleotide sequence ID" value="NZ_CP089466.1"/>
</dbReference>
<gene>
    <name evidence="2" type="ORF">ACFOKC_14345</name>
</gene>
<feature type="transmembrane region" description="Helical" evidence="1">
    <location>
        <begin position="12"/>
        <end position="41"/>
    </location>
</feature>
<evidence type="ECO:0000256" key="1">
    <source>
        <dbReference type="SAM" id="Phobius"/>
    </source>
</evidence>
<keyword evidence="3" id="KW-1185">Reference proteome</keyword>
<dbReference type="Pfam" id="PF04307">
    <property type="entry name" value="YdjM"/>
    <property type="match status" value="1"/>
</dbReference>
<sequence>MYRSGHYGVALLAYAPVLYVLASRGHVAAAAGGGALVWVLTTLPDADQNVPVIDHRGVTHTLLFAALVGAVVGGAASLVPVSAVDGVSSATLAAGAGGLAALAILAHLAADAITPMGVAFLWPLSGKRYSLGLTPADSRLWNGGLFALGVFATAAAALLATPLY</sequence>
<name>A0ABD5NHM7_9EURY</name>
<keyword evidence="1" id="KW-0472">Membrane</keyword>
<dbReference type="GO" id="GO:0016787">
    <property type="term" value="F:hydrolase activity"/>
    <property type="evidence" value="ECO:0007669"/>
    <property type="project" value="UniProtKB-KW"/>
</dbReference>
<dbReference type="GeneID" id="69118079"/>
<feature type="transmembrane region" description="Helical" evidence="1">
    <location>
        <begin position="96"/>
        <end position="120"/>
    </location>
</feature>
<feature type="transmembrane region" description="Helical" evidence="1">
    <location>
        <begin position="140"/>
        <end position="160"/>
    </location>
</feature>